<organism evidence="1 2">
    <name type="scientific">Candidatus Enterocola intestinipullorum</name>
    <dbReference type="NCBI Taxonomy" id="2840783"/>
    <lineage>
        <taxon>Bacteria</taxon>
        <taxon>Pseudomonadati</taxon>
        <taxon>Bacteroidota</taxon>
        <taxon>Bacteroidia</taxon>
        <taxon>Bacteroidales</taxon>
        <taxon>Candidatus Enterocola</taxon>
    </lineage>
</organism>
<protein>
    <recommendedName>
        <fullName evidence="3">Long-chain fatty acid transport protein</fullName>
    </recommendedName>
</protein>
<evidence type="ECO:0000313" key="1">
    <source>
        <dbReference type="EMBL" id="MBO8447076.1"/>
    </source>
</evidence>
<dbReference type="AlphaFoldDB" id="A0A9D9HD21"/>
<dbReference type="SUPFAM" id="SSF56935">
    <property type="entry name" value="Porins"/>
    <property type="match status" value="1"/>
</dbReference>
<gene>
    <name evidence="1" type="ORF">IAC32_04960</name>
</gene>
<reference evidence="1" key="1">
    <citation type="submission" date="2020-10" db="EMBL/GenBank/DDBJ databases">
        <authorList>
            <person name="Gilroy R."/>
        </authorList>
    </citation>
    <scope>NUCLEOTIDE SEQUENCE</scope>
    <source>
        <strain evidence="1">D3-1215</strain>
    </source>
</reference>
<accession>A0A9D9HD21</accession>
<name>A0A9D9HD21_9BACT</name>
<comment type="caution">
    <text evidence="1">The sequence shown here is derived from an EMBL/GenBank/DDBJ whole genome shotgun (WGS) entry which is preliminary data.</text>
</comment>
<reference evidence="1" key="2">
    <citation type="journal article" date="2021" name="PeerJ">
        <title>Extensive microbial diversity within the chicken gut microbiome revealed by metagenomics and culture.</title>
        <authorList>
            <person name="Gilroy R."/>
            <person name="Ravi A."/>
            <person name="Getino M."/>
            <person name="Pursley I."/>
            <person name="Horton D.L."/>
            <person name="Alikhan N.F."/>
            <person name="Baker D."/>
            <person name="Gharbi K."/>
            <person name="Hall N."/>
            <person name="Watson M."/>
            <person name="Adriaenssens E.M."/>
            <person name="Foster-Nyarko E."/>
            <person name="Jarju S."/>
            <person name="Secka A."/>
            <person name="Antonio M."/>
            <person name="Oren A."/>
            <person name="Chaudhuri R.R."/>
            <person name="La Ragione R."/>
            <person name="Hildebrand F."/>
            <person name="Pallen M.J."/>
        </authorList>
    </citation>
    <scope>NUCLEOTIDE SEQUENCE</scope>
    <source>
        <strain evidence="1">D3-1215</strain>
    </source>
</reference>
<sequence>MAQIYASPYSRYGYGDLQSFTVGKAVSMGGLAYGMRDGSTITPANPASSTAIGQKTFMMDLGVSGMVDCFTTSDAYSSQFIGNIDYVAFQFPLAKFAAVSFGVLPYSTVGYDYSASAQYPSYAASDSTITATQSFSGSGGFTEVYLGFSFDIFDRVAVGVQGKYMFGRINRQRDVSFPGESVYYSSTSQTATMNVSSFLCDFGLQYHQPIGNDELVVGAAYSLALPLNIWSTTTTVTTTTKTESSNDGFDYPHTVGAGFTYRIGQRWLFGADYQWQDFADARYAGRTDSLLTRHKIAAGVEYVHDATSKKYIEAMRFRLGMNYANSYAKVNAHSYSEWAITAGVGFPMLSSRSTINLHLEYGHRGSIAGTGLLEQYFKFGVSVSLAETWFVKRKFN</sequence>
<proteinExistence type="predicted"/>
<evidence type="ECO:0008006" key="3">
    <source>
        <dbReference type="Google" id="ProtNLM"/>
    </source>
</evidence>
<evidence type="ECO:0000313" key="2">
    <source>
        <dbReference type="Proteomes" id="UP000823637"/>
    </source>
</evidence>
<dbReference type="EMBL" id="JADIMR010000073">
    <property type="protein sequence ID" value="MBO8447076.1"/>
    <property type="molecule type" value="Genomic_DNA"/>
</dbReference>
<dbReference type="Proteomes" id="UP000823637">
    <property type="component" value="Unassembled WGS sequence"/>
</dbReference>
<dbReference type="Gene3D" id="2.40.160.60">
    <property type="entry name" value="Outer membrane protein transport protein (OMPP1/FadL/TodX)"/>
    <property type="match status" value="1"/>
</dbReference>